<sequence>MKILVTGGGGFLGHAIVKQLVERGDEVSSFSRSNHEKLHELGVEQIAGNLDDSEAVNSAVSGCDVVFHVAAKPGVWGDYLEYYNTNFVGTLNIVNACREFGVKKLVYTSTPSVVHSGDNIEAIDESAPYATHYLTHYPKTKAMAEKLVLESNCEDLATVALRPHLIWGPGDNHLVPRIVARGKAGQLRRIGTEECLVDSVYIDNAADAHILAEQKLEYDSPVAGKAYFISNGEPMCVWELINKILEAADVPPVTRTISPKVAYAAGWLMEMIYGALRIKSEPRMTRFVAKQLSTSHWFDISAARNDFGYNPRISIAEGLQLLKQDFAKN</sequence>
<dbReference type="SUPFAM" id="SSF51735">
    <property type="entry name" value="NAD(P)-binding Rossmann-fold domains"/>
    <property type="match status" value="1"/>
</dbReference>
<dbReference type="Gene3D" id="3.40.50.720">
    <property type="entry name" value="NAD(P)-binding Rossmann-like Domain"/>
    <property type="match status" value="1"/>
</dbReference>
<dbReference type="PANTHER" id="PTHR43245:SF51">
    <property type="entry name" value="SHORT CHAIN DEHYDROGENASE_REDUCTASE FAMILY 42E, MEMBER 2"/>
    <property type="match status" value="1"/>
</dbReference>
<gene>
    <name evidence="4" type="ORF">UABAM_06730</name>
</gene>
<reference evidence="4 5" key="1">
    <citation type="submission" date="2019-08" db="EMBL/GenBank/DDBJ databases">
        <title>Complete genome sequence of Candidatus Uab amorphum.</title>
        <authorList>
            <person name="Shiratori T."/>
            <person name="Suzuki S."/>
            <person name="Kakizawa Y."/>
            <person name="Ishida K."/>
        </authorList>
    </citation>
    <scope>NUCLEOTIDE SEQUENCE [LARGE SCALE GENOMIC DNA]</scope>
    <source>
        <strain evidence="4 5">SRT547</strain>
    </source>
</reference>
<name>A0A5S9IUE5_UABAM</name>
<evidence type="ECO:0000256" key="2">
    <source>
        <dbReference type="ARBA" id="ARBA00023002"/>
    </source>
</evidence>
<evidence type="ECO:0000313" key="5">
    <source>
        <dbReference type="Proteomes" id="UP000326354"/>
    </source>
</evidence>
<dbReference type="EMBL" id="AP019860">
    <property type="protein sequence ID" value="BBM88309.1"/>
    <property type="molecule type" value="Genomic_DNA"/>
</dbReference>
<evidence type="ECO:0000259" key="3">
    <source>
        <dbReference type="Pfam" id="PF01073"/>
    </source>
</evidence>
<accession>A0A5S9IUE5</accession>
<dbReference type="RefSeq" id="WP_152021926.1">
    <property type="nucleotide sequence ID" value="NZ_AP019860.1"/>
</dbReference>
<evidence type="ECO:0000313" key="4">
    <source>
        <dbReference type="EMBL" id="BBM88309.1"/>
    </source>
</evidence>
<dbReference type="Proteomes" id="UP000326354">
    <property type="component" value="Chromosome"/>
</dbReference>
<dbReference type="InterPro" id="IPR002225">
    <property type="entry name" value="3Beta_OHSteriod_DH/Estase"/>
</dbReference>
<dbReference type="AlphaFoldDB" id="A0A5S9IUE5"/>
<keyword evidence="5" id="KW-1185">Reference proteome</keyword>
<dbReference type="GO" id="GO:0006694">
    <property type="term" value="P:steroid biosynthetic process"/>
    <property type="evidence" value="ECO:0007669"/>
    <property type="project" value="InterPro"/>
</dbReference>
<dbReference type="OrthoDB" id="9811743at2"/>
<dbReference type="Pfam" id="PF01073">
    <property type="entry name" value="3Beta_HSD"/>
    <property type="match status" value="1"/>
</dbReference>
<dbReference type="PANTHER" id="PTHR43245">
    <property type="entry name" value="BIFUNCTIONAL POLYMYXIN RESISTANCE PROTEIN ARNA"/>
    <property type="match status" value="1"/>
</dbReference>
<organism evidence="4 5">
    <name type="scientific">Uabimicrobium amorphum</name>
    <dbReference type="NCBI Taxonomy" id="2596890"/>
    <lineage>
        <taxon>Bacteria</taxon>
        <taxon>Pseudomonadati</taxon>
        <taxon>Planctomycetota</taxon>
        <taxon>Candidatus Uabimicrobiia</taxon>
        <taxon>Candidatus Uabimicrobiales</taxon>
        <taxon>Candidatus Uabimicrobiaceae</taxon>
        <taxon>Candidatus Uabimicrobium</taxon>
    </lineage>
</organism>
<keyword evidence="2" id="KW-0560">Oxidoreductase</keyword>
<dbReference type="InterPro" id="IPR036291">
    <property type="entry name" value="NAD(P)-bd_dom_sf"/>
</dbReference>
<comment type="similarity">
    <text evidence="1">Belongs to the 3-beta-HSD family.</text>
</comment>
<proteinExistence type="inferred from homology"/>
<evidence type="ECO:0000256" key="1">
    <source>
        <dbReference type="ARBA" id="ARBA00009219"/>
    </source>
</evidence>
<dbReference type="KEGG" id="uam:UABAM_06730"/>
<dbReference type="InterPro" id="IPR050177">
    <property type="entry name" value="Lipid_A_modif_metabolic_enz"/>
</dbReference>
<feature type="domain" description="3-beta hydroxysteroid dehydrogenase/isomerase" evidence="3">
    <location>
        <begin position="4"/>
        <end position="252"/>
    </location>
</feature>
<protein>
    <submittedName>
        <fullName evidence="4">3-beta hydroxysteroid dehydrogenase</fullName>
    </submittedName>
</protein>
<dbReference type="GO" id="GO:0016616">
    <property type="term" value="F:oxidoreductase activity, acting on the CH-OH group of donors, NAD or NADP as acceptor"/>
    <property type="evidence" value="ECO:0007669"/>
    <property type="project" value="InterPro"/>
</dbReference>